<feature type="domain" description="Transcriptional regulator TbsP N-terminal" evidence="1">
    <location>
        <begin position="11"/>
        <end position="149"/>
    </location>
</feature>
<dbReference type="InterPro" id="IPR043859">
    <property type="entry name" value="TbsP-like_N"/>
</dbReference>
<proteinExistence type="predicted"/>
<dbReference type="Proteomes" id="UP001596445">
    <property type="component" value="Unassembled WGS sequence"/>
</dbReference>
<gene>
    <name evidence="3" type="ORF">ACFQQG_11380</name>
</gene>
<dbReference type="GeneID" id="76630692"/>
<comment type="caution">
    <text evidence="3">The sequence shown here is derived from an EMBL/GenBank/DDBJ whole genome shotgun (WGS) entry which is preliminary data.</text>
</comment>
<dbReference type="Pfam" id="PF23336">
    <property type="entry name" value="HTH_TbsP_C"/>
    <property type="match status" value="1"/>
</dbReference>
<evidence type="ECO:0000313" key="4">
    <source>
        <dbReference type="Proteomes" id="UP001596445"/>
    </source>
</evidence>
<dbReference type="AlphaFoldDB" id="A0ABD5VZR6"/>
<dbReference type="EMBL" id="JBHSZI010000001">
    <property type="protein sequence ID" value="MFC7058671.1"/>
    <property type="molecule type" value="Genomic_DNA"/>
</dbReference>
<feature type="domain" description="Transcriptional regulator TbsP-like C-terminal" evidence="2">
    <location>
        <begin position="150"/>
        <end position="270"/>
    </location>
</feature>
<dbReference type="Pfam" id="PF19138">
    <property type="entry name" value="TbsP_N"/>
    <property type="match status" value="1"/>
</dbReference>
<evidence type="ECO:0000259" key="2">
    <source>
        <dbReference type="Pfam" id="PF23336"/>
    </source>
</evidence>
<organism evidence="3 4">
    <name type="scientific">Halovenus salina</name>
    <dbReference type="NCBI Taxonomy" id="1510225"/>
    <lineage>
        <taxon>Archaea</taxon>
        <taxon>Methanobacteriati</taxon>
        <taxon>Methanobacteriota</taxon>
        <taxon>Stenosarchaea group</taxon>
        <taxon>Halobacteria</taxon>
        <taxon>Halobacteriales</taxon>
        <taxon>Haloarculaceae</taxon>
        <taxon>Halovenus</taxon>
    </lineage>
</organism>
<protein>
    <submittedName>
        <fullName evidence="3">DUF5821 family protein</fullName>
    </submittedName>
</protein>
<evidence type="ECO:0000259" key="1">
    <source>
        <dbReference type="Pfam" id="PF19138"/>
    </source>
</evidence>
<dbReference type="InterPro" id="IPR056163">
    <property type="entry name" value="TbsP_C"/>
</dbReference>
<dbReference type="RefSeq" id="WP_267161392.1">
    <property type="nucleotide sequence ID" value="NZ_CP112972.1"/>
</dbReference>
<name>A0ABD5VZR6_9EURY</name>
<reference evidence="3 4" key="1">
    <citation type="journal article" date="2019" name="Int. J. Syst. Evol. Microbiol.">
        <title>The Global Catalogue of Microorganisms (GCM) 10K type strain sequencing project: providing services to taxonomists for standard genome sequencing and annotation.</title>
        <authorList>
            <consortium name="The Broad Institute Genomics Platform"/>
            <consortium name="The Broad Institute Genome Sequencing Center for Infectious Disease"/>
            <person name="Wu L."/>
            <person name="Ma J."/>
        </authorList>
    </citation>
    <scope>NUCLEOTIDE SEQUENCE [LARGE SCALE GENOMIC DNA]</scope>
    <source>
        <strain evidence="3 4">JCM 30072</strain>
    </source>
</reference>
<evidence type="ECO:0000313" key="3">
    <source>
        <dbReference type="EMBL" id="MFC7058671.1"/>
    </source>
</evidence>
<accession>A0ABD5VZR6</accession>
<sequence length="274" mass="29535">MDSIGVKTYSDCVSECIVGTSAQRWRSKSANSAFLVAVIKTLQESDDNDTTVEWLCDGETLKQLESDFLVATKASELAADGQLSIRAGTDDTGDTPTVLVSPERAISVLPLSGEETVQTEIEDEEIVGRLWEKYETEWEMGIPESIDTPPYSRLLALADHKLGPEVSEDLDSAYAAVGTRAPDGRLEPVTVGLLIGAKHDLLLRDVVEWAETTTLATQGTVSKLKQQLEDVGVVTTESENIGVGRPRQRLTLADGSFKSLSPGELVANVQSVLA</sequence>
<keyword evidence="4" id="KW-1185">Reference proteome</keyword>